<dbReference type="PANTHER" id="PTHR45566">
    <property type="entry name" value="HTH-TYPE TRANSCRIPTIONAL REGULATOR YHJB-RELATED"/>
    <property type="match status" value="1"/>
</dbReference>
<comment type="caution">
    <text evidence="4">The sequence shown here is derived from an EMBL/GenBank/DDBJ whole genome shotgun (WGS) entry which is preliminary data.</text>
</comment>
<evidence type="ECO:0000259" key="3">
    <source>
        <dbReference type="PROSITE" id="PS50110"/>
    </source>
</evidence>
<dbReference type="SMART" id="SM00448">
    <property type="entry name" value="REC"/>
    <property type="match status" value="1"/>
</dbReference>
<dbReference type="Proteomes" id="UP000252107">
    <property type="component" value="Unassembled WGS sequence"/>
</dbReference>
<reference evidence="4" key="1">
    <citation type="submission" date="2016-04" db="EMBL/GenBank/DDBJ databases">
        <authorList>
            <person name="Tabuchi Yagui T.R."/>
        </authorList>
    </citation>
    <scope>NUCLEOTIDE SEQUENCE [LARGE SCALE GENOMIC DNA]</scope>
    <source>
        <strain evidence="4">NIES-26</strain>
    </source>
</reference>
<organism evidence="4 5">
    <name type="scientific">Nostoc minutum NIES-26</name>
    <dbReference type="NCBI Taxonomy" id="1844469"/>
    <lineage>
        <taxon>Bacteria</taxon>
        <taxon>Bacillati</taxon>
        <taxon>Cyanobacteriota</taxon>
        <taxon>Cyanophyceae</taxon>
        <taxon>Nostocales</taxon>
        <taxon>Nostocaceae</taxon>
        <taxon>Nostoc</taxon>
    </lineage>
</organism>
<name>A0A367RVT6_9NOSO</name>
<dbReference type="Pfam" id="PF00072">
    <property type="entry name" value="Response_reg"/>
    <property type="match status" value="1"/>
</dbReference>
<dbReference type="InterPro" id="IPR001789">
    <property type="entry name" value="Sig_transdc_resp-reg_receiver"/>
</dbReference>
<dbReference type="InterPro" id="IPR051015">
    <property type="entry name" value="EvgA-like"/>
</dbReference>
<keyword evidence="5" id="KW-1185">Reference proteome</keyword>
<dbReference type="PANTHER" id="PTHR45566:SF1">
    <property type="entry name" value="HTH-TYPE TRANSCRIPTIONAL REGULATOR YHJB-RELATED"/>
    <property type="match status" value="1"/>
</dbReference>
<accession>A0A367RVT6</accession>
<dbReference type="InterPro" id="IPR058245">
    <property type="entry name" value="NreC/VraR/RcsB-like_REC"/>
</dbReference>
<evidence type="ECO:0000313" key="4">
    <source>
        <dbReference type="EMBL" id="RCJ40678.1"/>
    </source>
</evidence>
<dbReference type="EMBL" id="LXQD01000043">
    <property type="protein sequence ID" value="RCJ40678.1"/>
    <property type="molecule type" value="Genomic_DNA"/>
</dbReference>
<comment type="caution">
    <text evidence="1">Lacks conserved residue(s) required for the propagation of feature annotation.</text>
</comment>
<evidence type="ECO:0000313" key="5">
    <source>
        <dbReference type="Proteomes" id="UP000252107"/>
    </source>
</evidence>
<dbReference type="InterPro" id="IPR022552">
    <property type="entry name" value="UPF_Ycf55"/>
</dbReference>
<proteinExistence type="predicted"/>
<dbReference type="PROSITE" id="PS50110">
    <property type="entry name" value="RESPONSE_REGULATORY"/>
    <property type="match status" value="1"/>
</dbReference>
<dbReference type="SUPFAM" id="SSF52172">
    <property type="entry name" value="CheY-like"/>
    <property type="match status" value="1"/>
</dbReference>
<dbReference type="Gene3D" id="3.40.50.2300">
    <property type="match status" value="1"/>
</dbReference>
<evidence type="ECO:0000256" key="1">
    <source>
        <dbReference type="PROSITE-ProRule" id="PRU00169"/>
    </source>
</evidence>
<gene>
    <name evidence="4" type="ORF">A6770_09670</name>
</gene>
<dbReference type="GO" id="GO:0000160">
    <property type="term" value="P:phosphorelay signal transduction system"/>
    <property type="evidence" value="ECO:0007669"/>
    <property type="project" value="InterPro"/>
</dbReference>
<dbReference type="AlphaFoldDB" id="A0A367RVT6"/>
<protein>
    <submittedName>
        <fullName evidence="4">Regulator</fullName>
    </submittedName>
</protein>
<dbReference type="CDD" id="cd17535">
    <property type="entry name" value="REC_NarL-like"/>
    <property type="match status" value="1"/>
</dbReference>
<dbReference type="InterPro" id="IPR011006">
    <property type="entry name" value="CheY-like_superfamily"/>
</dbReference>
<evidence type="ECO:0000256" key="2">
    <source>
        <dbReference type="SAM" id="MobiDB-lite"/>
    </source>
</evidence>
<feature type="compositionally biased region" description="Polar residues" evidence="2">
    <location>
        <begin position="160"/>
        <end position="176"/>
    </location>
</feature>
<feature type="region of interest" description="Disordered" evidence="2">
    <location>
        <begin position="138"/>
        <end position="180"/>
    </location>
</feature>
<sequence length="638" mass="70907">MSDRPLKLLLIDQDPIFRLGLRVALEENPNLQVLSEAQTDTAALQILAELAQQDLNQVNLVVLELGNSRSTSSQQQGLQLCRQLKALYPKLPIFLLSSVQEPGVLLAAKATGLEGYCPKGTPVSELVAAIEEVAAGGSHWSSESGAGEQGSRGAGEQRENSALNTQQEVARRSQSVAGVPPVKGTGVVSLRANFGDSARAKHPAIANSTQHSPLPFAKLRQNWRLSGISHINAALESVTVQLKIPGLPLLDRAVLAGQRRELLAARWLLNRLLLLPQERQQEQQQFIASSQQLPVIPPLSSVVDQPTASFLLSPRALQAALFSTCVTKLQLPLQNLTDEPLEIDILREEKKRELLYLILQKLAQQLDELRIAQITINQLDDLKPTILLDLWQATIIDFFGKFSRVPLGKQNIEVVKVLLQNPEVVQQEILNRIPLLVDLLSYLLFQTDLYIDNTYYLSGSTEAKSQAENLLENLLILVANAVMQPILNYLADVEAIKQNFYSRKLISTRDIERFRNDLSWKYRLNNYAKEAQRIFESRYELFVLASRGIAKISIYAPRRQELAQLSGIPLLVTLIIEFRDAIAPRLRSLLSFVGSGIVFVLTQVIGRGLGLIGRGILQGIGSVSLQEKNFKRNDERPK</sequence>
<feature type="domain" description="Response regulatory" evidence="3">
    <location>
        <begin position="7"/>
        <end position="134"/>
    </location>
</feature>
<dbReference type="Pfam" id="PF12452">
    <property type="entry name" value="DUF3685"/>
    <property type="match status" value="1"/>
</dbReference>